<gene>
    <name evidence="1" type="ORF">RCOM_2073650</name>
</gene>
<dbReference type="InParanoid" id="B9TPB9"/>
<accession>B9TPB9</accession>
<sequence>EGYFGGSGVFGPDTFAFPRHEAMVFDDASYAVLDIDTTNLSTVYPTNVVRRKDLLMMRLPHHYAALIERGAPRLAASDK</sequence>
<name>B9TPB9_RICCO</name>
<dbReference type="AlphaFoldDB" id="B9TPB9"/>
<evidence type="ECO:0000313" key="2">
    <source>
        <dbReference type="Proteomes" id="UP000008311"/>
    </source>
</evidence>
<reference evidence="2" key="1">
    <citation type="journal article" date="2010" name="Nat. Biotechnol.">
        <title>Draft genome sequence of the oilseed species Ricinus communis.</title>
        <authorList>
            <person name="Chan A.P."/>
            <person name="Crabtree J."/>
            <person name="Zhao Q."/>
            <person name="Lorenzi H."/>
            <person name="Orvis J."/>
            <person name="Puiu D."/>
            <person name="Melake-Berhan A."/>
            <person name="Jones K.M."/>
            <person name="Redman J."/>
            <person name="Chen G."/>
            <person name="Cahoon E.B."/>
            <person name="Gedil M."/>
            <person name="Stanke M."/>
            <person name="Haas B.J."/>
            <person name="Wortman J.R."/>
            <person name="Fraser-Liggett C.M."/>
            <person name="Ravel J."/>
            <person name="Rabinowicz P.D."/>
        </authorList>
    </citation>
    <scope>NUCLEOTIDE SEQUENCE [LARGE SCALE GENOMIC DNA]</scope>
    <source>
        <strain evidence="2">cv. Hale</strain>
    </source>
</reference>
<feature type="non-terminal residue" evidence="1">
    <location>
        <position position="1"/>
    </location>
</feature>
<dbReference type="Proteomes" id="UP000008311">
    <property type="component" value="Unassembled WGS sequence"/>
</dbReference>
<evidence type="ECO:0000313" key="1">
    <source>
        <dbReference type="EMBL" id="EEF22296.1"/>
    </source>
</evidence>
<proteinExistence type="predicted"/>
<dbReference type="EMBL" id="EQ995286">
    <property type="protein sequence ID" value="EEF22296.1"/>
    <property type="molecule type" value="Genomic_DNA"/>
</dbReference>
<protein>
    <submittedName>
        <fullName evidence="1">Uncharacterized protein</fullName>
    </submittedName>
</protein>
<organism evidence="1 2">
    <name type="scientific">Ricinus communis</name>
    <name type="common">Castor bean</name>
    <dbReference type="NCBI Taxonomy" id="3988"/>
    <lineage>
        <taxon>Eukaryota</taxon>
        <taxon>Viridiplantae</taxon>
        <taxon>Streptophyta</taxon>
        <taxon>Embryophyta</taxon>
        <taxon>Tracheophyta</taxon>
        <taxon>Spermatophyta</taxon>
        <taxon>Magnoliopsida</taxon>
        <taxon>eudicotyledons</taxon>
        <taxon>Gunneridae</taxon>
        <taxon>Pentapetalae</taxon>
        <taxon>rosids</taxon>
        <taxon>fabids</taxon>
        <taxon>Malpighiales</taxon>
        <taxon>Euphorbiaceae</taxon>
        <taxon>Acalyphoideae</taxon>
        <taxon>Acalypheae</taxon>
        <taxon>Ricinus</taxon>
    </lineage>
</organism>
<keyword evidence="2" id="KW-1185">Reference proteome</keyword>